<dbReference type="NCBIfam" id="TIGR03505">
    <property type="entry name" value="FimV_core"/>
    <property type="match status" value="1"/>
</dbReference>
<accession>A0ABU6KAC0</accession>
<dbReference type="NCBIfam" id="TIGR03504">
    <property type="entry name" value="FimV_Cterm"/>
    <property type="match status" value="1"/>
</dbReference>
<organism evidence="4 5">
    <name type="scientific">Uliginosibacterium silvisoli</name>
    <dbReference type="NCBI Taxonomy" id="3114758"/>
    <lineage>
        <taxon>Bacteria</taxon>
        <taxon>Pseudomonadati</taxon>
        <taxon>Pseudomonadota</taxon>
        <taxon>Betaproteobacteria</taxon>
        <taxon>Rhodocyclales</taxon>
        <taxon>Zoogloeaceae</taxon>
        <taxon>Uliginosibacterium</taxon>
    </lineage>
</organism>
<dbReference type="PROSITE" id="PS51782">
    <property type="entry name" value="LYSM"/>
    <property type="match status" value="1"/>
</dbReference>
<feature type="compositionally biased region" description="Low complexity" evidence="2">
    <location>
        <begin position="138"/>
        <end position="148"/>
    </location>
</feature>
<feature type="domain" description="LysM" evidence="3">
    <location>
        <begin position="185"/>
        <end position="240"/>
    </location>
</feature>
<feature type="region of interest" description="Disordered" evidence="2">
    <location>
        <begin position="125"/>
        <end position="195"/>
    </location>
</feature>
<dbReference type="RefSeq" id="WP_327600930.1">
    <property type="nucleotide sequence ID" value="NZ_JAYXHS010000004.1"/>
</dbReference>
<keyword evidence="5" id="KW-1185">Reference proteome</keyword>
<dbReference type="Gene3D" id="1.20.58.2200">
    <property type="match status" value="1"/>
</dbReference>
<dbReference type="InterPro" id="IPR020011">
    <property type="entry name" value="FimV_C"/>
</dbReference>
<sequence length="1047" mass="107942">MIASISGGAGAAGLGRINVLSSLGQPLRAEVEIAATPDELEAMSAKVATPEAHARANIEYAGELTTVRMSIERRGGAAVVKIFSDRAFNEPFVDMLVELNWGGGRILREYTFLLDPAETAAVKPLPQISEPSVRSDRAPAAQTSAASRAPRKADAAPSPRSTRPAAKVAPAERAAEAPAASEKSGEYTVRQGDSASSIAARVKPVEVTRDQMMAALYQANQSEFGGGNINRLRVGQVLKVPSAADAAAIDKAEARQIIVKASSFEGLKQEVGAAVAKAPAKDASSTQAGSGKVAPKVEEKASAAQAKDELKISKAPGDKGSGAADGGKSAARVQALEEDVAARDKALKEAKSRTAELERNVKELEKLVQLKSQNLADLQKQAEAQAKANAQADAKMTKAEKAAAEKAEKAAAAEKAKAEKLAAAEQAKAEKAAAAEKAKADKLAAAEKLAAEKAATAEKAAAEKAAAEKAAQDKLAAEAAEKAAAEQAAKDKAAADAAALAAATAPSAPVVELASAPAPVVEASAPVQASAPAVVATPPVPPVAEEESGLFTNPLTLGALGLAVLGAGYVVVRNRRRSNANSGMTSMSEVSTSPNSVFGNAGGQTVDTGTSVLHTDFSQSGLSAIDTDEGVDPVAEADVYMAYGRDAQAEEILLDALKNDPSRIAIYLKLLEIYAQRRSVKQFENIATDLFTQTGGAGDDWAKAAALGARLDPGNPLYGSGNTTVIIPPEGAPSPAPVAAAAIAEAVVAAAPALAPEPVAAIEPTGVSFGTNNVSQMRATWTVPGEIGQFTGSGDTDAPMLPAEAEVVASAPEPLNLDFNLDLELPEGDEPETQVEAREEEDDLPPLALDSVAAAPVDVSAPLEFDLDMDPFAEQPVSAPAASQQLAAEAAVDEAMQALSETDADMGIERAMERTSLSVVDLEKTNFESSLLDFDFELGEDTNVSRSNMDLSDISLRTDAGLGQPQAPAPVPAPSRQQAEFVDTAAASQPAVGTIDVHDEVSTKLELARAYEEMGDIEGARELLEEVMADGADQQKQMAQTILSRIA</sequence>
<feature type="compositionally biased region" description="Basic and acidic residues" evidence="2">
    <location>
        <begin position="295"/>
        <end position="312"/>
    </location>
</feature>
<feature type="compositionally biased region" description="Low complexity" evidence="2">
    <location>
        <begin position="155"/>
        <end position="182"/>
    </location>
</feature>
<evidence type="ECO:0000256" key="2">
    <source>
        <dbReference type="SAM" id="MobiDB-lite"/>
    </source>
</evidence>
<dbReference type="PANTHER" id="PTHR48148:SF3">
    <property type="entry name" value="KERATINOCYTE PROLINE-RICH PROTEIN"/>
    <property type="match status" value="1"/>
</dbReference>
<feature type="region of interest" description="Disordered" evidence="2">
    <location>
        <begin position="278"/>
        <end position="330"/>
    </location>
</feature>
<dbReference type="SMART" id="SM00257">
    <property type="entry name" value="LysM"/>
    <property type="match status" value="1"/>
</dbReference>
<dbReference type="Gene3D" id="3.10.350.10">
    <property type="entry name" value="LysM domain"/>
    <property type="match status" value="1"/>
</dbReference>
<proteinExistence type="predicted"/>
<evidence type="ECO:0000256" key="1">
    <source>
        <dbReference type="SAM" id="Coils"/>
    </source>
</evidence>
<evidence type="ECO:0000313" key="4">
    <source>
        <dbReference type="EMBL" id="MEC5387958.1"/>
    </source>
</evidence>
<dbReference type="Proteomes" id="UP001331561">
    <property type="component" value="Unassembled WGS sequence"/>
</dbReference>
<dbReference type="EMBL" id="JAYXHS010000004">
    <property type="protein sequence ID" value="MEC5387958.1"/>
    <property type="molecule type" value="Genomic_DNA"/>
</dbReference>
<feature type="coiled-coil region" evidence="1">
    <location>
        <begin position="333"/>
        <end position="488"/>
    </location>
</feature>
<name>A0ABU6KAC0_9RHOO</name>
<comment type="caution">
    <text evidence="4">The sequence shown here is derived from an EMBL/GenBank/DDBJ whole genome shotgun (WGS) entry which is preliminary data.</text>
</comment>
<dbReference type="Pfam" id="PF01476">
    <property type="entry name" value="LysM"/>
    <property type="match status" value="1"/>
</dbReference>
<evidence type="ECO:0000313" key="5">
    <source>
        <dbReference type="Proteomes" id="UP001331561"/>
    </source>
</evidence>
<keyword evidence="1" id="KW-0175">Coiled coil</keyword>
<dbReference type="CDD" id="cd00118">
    <property type="entry name" value="LysM"/>
    <property type="match status" value="1"/>
</dbReference>
<dbReference type="PANTHER" id="PTHR48148">
    <property type="entry name" value="KERATINOCYTE PROLINE-RICH PROTEIN"/>
    <property type="match status" value="1"/>
</dbReference>
<dbReference type="InterPro" id="IPR036779">
    <property type="entry name" value="LysM_dom_sf"/>
</dbReference>
<dbReference type="InterPro" id="IPR057840">
    <property type="entry name" value="FimV_N"/>
</dbReference>
<reference evidence="4 5" key="1">
    <citation type="submission" date="2024-01" db="EMBL/GenBank/DDBJ databases">
        <title>Uliginosibacterium soil sp. nov.</title>
        <authorList>
            <person name="Lv Y."/>
        </authorList>
    </citation>
    <scope>NUCLEOTIDE SEQUENCE [LARGE SCALE GENOMIC DNA]</scope>
    <source>
        <strain evidence="4 5">H3</strain>
    </source>
</reference>
<dbReference type="InterPro" id="IPR038440">
    <property type="entry name" value="FimV_C_sf"/>
</dbReference>
<evidence type="ECO:0000259" key="3">
    <source>
        <dbReference type="PROSITE" id="PS51782"/>
    </source>
</evidence>
<dbReference type="InterPro" id="IPR020012">
    <property type="entry name" value="LysM_FimV"/>
</dbReference>
<dbReference type="InterPro" id="IPR018392">
    <property type="entry name" value="LysM"/>
</dbReference>
<protein>
    <submittedName>
        <fullName evidence="4">FimV/HubP family polar landmark protein</fullName>
    </submittedName>
</protein>
<dbReference type="Pfam" id="PF25800">
    <property type="entry name" value="FimV_N"/>
    <property type="match status" value="1"/>
</dbReference>
<gene>
    <name evidence="4" type="ORF">VVD49_19650</name>
</gene>